<evidence type="ECO:0000313" key="2">
    <source>
        <dbReference type="Proteomes" id="UP000256601"/>
    </source>
</evidence>
<dbReference type="Proteomes" id="UP000256601">
    <property type="component" value="Unassembled WGS sequence"/>
</dbReference>
<dbReference type="AlphaFoldDB" id="A0A371C4V9"/>
<sequence length="79" mass="8393">MVRLARLIVGTAIGIGPSRCRLCGLYRYLSRSKRGMFQLANVPSTTPSIAASQVHAGSVLSSVPLPSSNKTYISLKSLS</sequence>
<evidence type="ECO:0000313" key="1">
    <source>
        <dbReference type="EMBL" id="RDW25020.1"/>
    </source>
</evidence>
<organism evidence="1 2">
    <name type="scientific">Yarrowia lipolytica</name>
    <name type="common">Candida lipolytica</name>
    <dbReference type="NCBI Taxonomy" id="4952"/>
    <lineage>
        <taxon>Eukaryota</taxon>
        <taxon>Fungi</taxon>
        <taxon>Dikarya</taxon>
        <taxon>Ascomycota</taxon>
        <taxon>Saccharomycotina</taxon>
        <taxon>Dipodascomycetes</taxon>
        <taxon>Dipodascales</taxon>
        <taxon>Dipodascales incertae sedis</taxon>
        <taxon>Yarrowia</taxon>
    </lineage>
</organism>
<gene>
    <name evidence="1" type="ORF">B0I71DRAFT_44658</name>
</gene>
<name>A0A371C4V9_YARLL</name>
<reference evidence="1 2" key="1">
    <citation type="submission" date="2018-07" db="EMBL/GenBank/DDBJ databases">
        <title>Draft Genome Assemblies for Five Robust Yarrowia lipolytica Strains Exhibiting High Lipid Production and Pentose Sugar Utilization and Sugar Alcohol Secretion from Undetoxified Lignocellulosic Biomass Hydrolysates.</title>
        <authorList>
            <consortium name="DOE Joint Genome Institute"/>
            <person name="Walker C."/>
            <person name="Ryu S."/>
            <person name="Na H."/>
            <person name="Zane M."/>
            <person name="LaButti K."/>
            <person name="Lipzen A."/>
            <person name="Haridas S."/>
            <person name="Barry K."/>
            <person name="Grigoriev I.V."/>
            <person name="Quarterman J."/>
            <person name="Slininger P."/>
            <person name="Dien B."/>
            <person name="Trinh C.T."/>
        </authorList>
    </citation>
    <scope>NUCLEOTIDE SEQUENCE [LARGE SCALE GENOMIC DNA]</scope>
    <source>
        <strain evidence="1 2">YB392</strain>
    </source>
</reference>
<dbReference type="EMBL" id="KZ857339">
    <property type="protein sequence ID" value="RDW25020.1"/>
    <property type="molecule type" value="Genomic_DNA"/>
</dbReference>
<protein>
    <submittedName>
        <fullName evidence="1">Uncharacterized protein</fullName>
    </submittedName>
</protein>
<proteinExistence type="predicted"/>
<accession>A0A371C4V9</accession>